<gene>
    <name evidence="2" type="ordered locus">Exig_1632</name>
</gene>
<dbReference type="AlphaFoldDB" id="B1YH26"/>
<reference evidence="2 3" key="2">
    <citation type="journal article" date="2008" name="BMC Genomics">
        <title>Architecture of thermal adaptation in an Exiguobacterium sibiricum strain isolated from 3 million year old permafrost: a genome and transcriptome approach.</title>
        <authorList>
            <person name="Rodrigues D.F."/>
            <person name="Ivanova N."/>
            <person name="He Z."/>
            <person name="Huebner M."/>
            <person name="Zhou J."/>
            <person name="Tiedje J.M."/>
        </authorList>
    </citation>
    <scope>NUCLEOTIDE SEQUENCE [LARGE SCALE GENOMIC DNA]</scope>
    <source>
        <strain evidence="3">DSM 17290 / CIP 109462 / JCM 13490 / 255-15</strain>
    </source>
</reference>
<dbReference type="SUPFAM" id="SSF56112">
    <property type="entry name" value="Protein kinase-like (PK-like)"/>
    <property type="match status" value="1"/>
</dbReference>
<dbReference type="eggNOG" id="COG3173">
    <property type="taxonomic scope" value="Bacteria"/>
</dbReference>
<protein>
    <submittedName>
        <fullName evidence="2">Aminoglycoside phosphotransferase</fullName>
    </submittedName>
</protein>
<accession>B1YH26</accession>
<reference evidence="3" key="3">
    <citation type="submission" date="2008-04" db="EMBL/GenBank/DDBJ databases">
        <title>Complete sequence of chromosome of Exiguobacterium sibiricum 255-15.</title>
        <authorList>
            <consortium name="US DOE Joint Genome Institute"/>
            <person name="Copeland A."/>
            <person name="Lucas S."/>
            <person name="Lapidus A."/>
            <person name="Glavina del Rio T."/>
            <person name="Dalin E."/>
            <person name="Tice H."/>
            <person name="Bruce D."/>
            <person name="Goodwin L."/>
            <person name="Pitluck S."/>
            <person name="Kiss H."/>
            <person name="Chertkov O."/>
            <person name="Monk C."/>
            <person name="Brettin T."/>
            <person name="Detter J.C."/>
            <person name="Han C."/>
            <person name="Kuske C.R."/>
            <person name="Schmutz J."/>
            <person name="Larimer F."/>
            <person name="Land M."/>
            <person name="Hauser L."/>
            <person name="Kyrpides N."/>
            <person name="Mikhailova N."/>
            <person name="Vishnivetskaya T."/>
            <person name="Rodrigues D.F."/>
            <person name="Gilichinsky D."/>
            <person name="Tiedje J."/>
            <person name="Richardson P."/>
        </authorList>
    </citation>
    <scope>NUCLEOTIDE SEQUENCE [LARGE SCALE GENOMIC DNA]</scope>
    <source>
        <strain evidence="3">DSM 17290 / CIP 109462 / JCM 13490 / 255-15</strain>
    </source>
</reference>
<reference evidence="2 3" key="1">
    <citation type="journal article" date="2006" name="Extremophiles">
        <title>Characterization of Exiguobacterium isolates from the Siberian permafrost. Description of Exiguobacterium sibiricum sp. nov.</title>
        <authorList>
            <person name="Rodrigues D.F."/>
            <person name="Goris J."/>
            <person name="Vishnivetskaya T."/>
            <person name="Gilichinsky D."/>
            <person name="Thomashow M.F."/>
            <person name="Tiedje J.M."/>
        </authorList>
    </citation>
    <scope>NUCLEOTIDE SEQUENCE [LARGE SCALE GENOMIC DNA]</scope>
    <source>
        <strain evidence="3">DSM 17290 / CIP 109462 / JCM 13490 / 255-15</strain>
    </source>
</reference>
<dbReference type="HOGENOM" id="CLU_078715_0_0_9"/>
<organism evidence="2 3">
    <name type="scientific">Exiguobacterium sibiricum (strain DSM 17290 / CCUG 55495 / CIP 109462 / JCM 13490 / 255-15)</name>
    <dbReference type="NCBI Taxonomy" id="262543"/>
    <lineage>
        <taxon>Bacteria</taxon>
        <taxon>Bacillati</taxon>
        <taxon>Bacillota</taxon>
        <taxon>Bacilli</taxon>
        <taxon>Bacillales</taxon>
        <taxon>Bacillales Family XII. Incertae Sedis</taxon>
        <taxon>Exiguobacterium</taxon>
    </lineage>
</organism>
<name>B1YH26_EXIS2</name>
<dbReference type="GO" id="GO:0016740">
    <property type="term" value="F:transferase activity"/>
    <property type="evidence" value="ECO:0007669"/>
    <property type="project" value="UniProtKB-KW"/>
</dbReference>
<dbReference type="Gene3D" id="3.90.1200.10">
    <property type="match status" value="1"/>
</dbReference>
<keyword evidence="2" id="KW-0808">Transferase</keyword>
<sequence>MDVWLQLLQAEPELRSLTDWNRLATRYTDSPKYTARDASGVFIIHTAPLASLARKKREFELLQQLRHDGLPVPEPLDLKQISATAVCYSRYRFLTGKTIQACLPLCRDKAYRLGQETGRLLQWIHQHEVPRATEWAIRCLEKHKRYVALYQAERPLTDDSIILSFIERNIHLIAGRPNRLQHDDVHLGNLITDGEHLVGLIDFSNHDVGDPWHDFVKMGLFQVDDSIPFAVGQVDGYFARDVPELFWRVYSVYLAMACISSIVWTSRHAPEETDQMRRRFECAVPIWYATFDRT</sequence>
<dbReference type="Proteomes" id="UP000001681">
    <property type="component" value="Chromosome"/>
</dbReference>
<evidence type="ECO:0000313" key="3">
    <source>
        <dbReference type="Proteomes" id="UP000001681"/>
    </source>
</evidence>
<dbReference type="KEGG" id="esi:Exig_1632"/>
<proteinExistence type="predicted"/>
<dbReference type="InterPro" id="IPR011009">
    <property type="entry name" value="Kinase-like_dom_sf"/>
</dbReference>
<dbReference type="STRING" id="262543.Exig_1632"/>
<dbReference type="PANTHER" id="PTHR41283:SF1">
    <property type="entry name" value="AMINOGLYCOSIDE PHOSPHOTRANSFERASE DOMAIN-CONTAINING PROTEIN"/>
    <property type="match status" value="1"/>
</dbReference>
<evidence type="ECO:0000313" key="2">
    <source>
        <dbReference type="EMBL" id="ACB61087.1"/>
    </source>
</evidence>
<feature type="domain" description="Aminoglycoside phosphotransferase" evidence="1">
    <location>
        <begin position="30"/>
        <end position="241"/>
    </location>
</feature>
<dbReference type="OrthoDB" id="334783at2"/>
<evidence type="ECO:0000259" key="1">
    <source>
        <dbReference type="Pfam" id="PF01636"/>
    </source>
</evidence>
<dbReference type="RefSeq" id="WP_012370507.1">
    <property type="nucleotide sequence ID" value="NC_010556.1"/>
</dbReference>
<keyword evidence="3" id="KW-1185">Reference proteome</keyword>
<dbReference type="Pfam" id="PF01636">
    <property type="entry name" value="APH"/>
    <property type="match status" value="1"/>
</dbReference>
<dbReference type="EMBL" id="CP001022">
    <property type="protein sequence ID" value="ACB61087.1"/>
    <property type="molecule type" value="Genomic_DNA"/>
</dbReference>
<dbReference type="InterPro" id="IPR002575">
    <property type="entry name" value="Aminoglycoside_PTrfase"/>
</dbReference>
<dbReference type="PANTHER" id="PTHR41283">
    <property type="entry name" value="AMINOGLYCOSIDE PHOSPHOTRANSFERASE"/>
    <property type="match status" value="1"/>
</dbReference>